<name>A0A1W2TCW5_ROSNE</name>
<proteinExistence type="predicted"/>
<dbReference type="OrthoDB" id="540004at2759"/>
<evidence type="ECO:0000313" key="2">
    <source>
        <dbReference type="EMBL" id="GAP85814.2"/>
    </source>
</evidence>
<dbReference type="OMA" id="GPWEKID"/>
<dbReference type="GO" id="GO:0008168">
    <property type="term" value="F:methyltransferase activity"/>
    <property type="evidence" value="ECO:0007669"/>
    <property type="project" value="UniProtKB-KW"/>
</dbReference>
<organism evidence="2">
    <name type="scientific">Rosellinia necatrix</name>
    <name type="common">White root-rot fungus</name>
    <dbReference type="NCBI Taxonomy" id="77044"/>
    <lineage>
        <taxon>Eukaryota</taxon>
        <taxon>Fungi</taxon>
        <taxon>Dikarya</taxon>
        <taxon>Ascomycota</taxon>
        <taxon>Pezizomycotina</taxon>
        <taxon>Sordariomycetes</taxon>
        <taxon>Xylariomycetidae</taxon>
        <taxon>Xylariales</taxon>
        <taxon>Xylariaceae</taxon>
        <taxon>Rosellinia</taxon>
    </lineage>
</organism>
<sequence>MSSDLKIKPKISHIPKALAGLLDPWLFLRLSASFLPGAAAELARAEGGLLGALRAAAGDPARLRAAWFGRFWAGAGPGVRENAGARVAPLLDGRARGGSVVPSPAGPGVGGVVLEVGPGSGLWVDLFSDRHLYATTTTTTGIEGEEGEKEEGKVGKVRRQDTARTPVTRVYGVEPNAAHHAALRRAVEAAGLRDVYEIVPVGIEDLSSSSTVQGEEEGEEGRDKKDKKKWDGNISPGSVDCIVSVLCLCSIPDPERNVRGLYELLRPGGRWYVYEHVQTEYSWYMRLYQHFINIFWPQFIGGCELCRPTEKTLREAGPWTNVDVGHLPTEMWFHCLPHILGVFTK</sequence>
<dbReference type="InterPro" id="IPR029063">
    <property type="entry name" value="SAM-dependent_MTases_sf"/>
</dbReference>
<feature type="compositionally biased region" description="Basic and acidic residues" evidence="1">
    <location>
        <begin position="221"/>
        <end position="231"/>
    </location>
</feature>
<accession>A0A1W2TCW5</accession>
<dbReference type="Gene3D" id="3.40.50.150">
    <property type="entry name" value="Vaccinia Virus protein VP39"/>
    <property type="match status" value="1"/>
</dbReference>
<keyword evidence="2" id="KW-0808">Transferase</keyword>
<dbReference type="InterPro" id="IPR052356">
    <property type="entry name" value="Thiol_S-MT"/>
</dbReference>
<dbReference type="STRING" id="77044.A0A1W2TCW5"/>
<gene>
    <name evidence="2" type="ORF">SAMD00023353_1401040</name>
</gene>
<dbReference type="AlphaFoldDB" id="A0A1W2TCW5"/>
<evidence type="ECO:0000256" key="1">
    <source>
        <dbReference type="SAM" id="MobiDB-lite"/>
    </source>
</evidence>
<dbReference type="Proteomes" id="UP000054516">
    <property type="component" value="Unassembled WGS sequence"/>
</dbReference>
<evidence type="ECO:0000313" key="3">
    <source>
        <dbReference type="Proteomes" id="UP000054516"/>
    </source>
</evidence>
<dbReference type="Pfam" id="PF13489">
    <property type="entry name" value="Methyltransf_23"/>
    <property type="match status" value="1"/>
</dbReference>
<dbReference type="PANTHER" id="PTHR45036">
    <property type="entry name" value="METHYLTRANSFERASE LIKE 7B"/>
    <property type="match status" value="1"/>
</dbReference>
<keyword evidence="3" id="KW-1185">Reference proteome</keyword>
<keyword evidence="2" id="KW-0489">Methyltransferase</keyword>
<dbReference type="PANTHER" id="PTHR45036:SF1">
    <property type="entry name" value="METHYLTRANSFERASE LIKE 7A"/>
    <property type="match status" value="1"/>
</dbReference>
<dbReference type="GO" id="GO:0032259">
    <property type="term" value="P:methylation"/>
    <property type="evidence" value="ECO:0007669"/>
    <property type="project" value="UniProtKB-KW"/>
</dbReference>
<dbReference type="SUPFAM" id="SSF53335">
    <property type="entry name" value="S-adenosyl-L-methionine-dependent methyltransferases"/>
    <property type="match status" value="1"/>
</dbReference>
<feature type="region of interest" description="Disordered" evidence="1">
    <location>
        <begin position="207"/>
        <end position="231"/>
    </location>
</feature>
<protein>
    <submittedName>
        <fullName evidence="2">Putative methyltransferase domain-containing protein</fullName>
    </submittedName>
</protein>
<dbReference type="EMBL" id="DF977459">
    <property type="protein sequence ID" value="GAP85814.2"/>
    <property type="molecule type" value="Genomic_DNA"/>
</dbReference>
<reference evidence="2" key="1">
    <citation type="submission" date="2016-03" db="EMBL/GenBank/DDBJ databases">
        <title>Draft genome sequence of Rosellinia necatrix.</title>
        <authorList>
            <person name="Kanematsu S."/>
        </authorList>
    </citation>
    <scope>NUCLEOTIDE SEQUENCE [LARGE SCALE GENOMIC DNA]</scope>
    <source>
        <strain evidence="2">W97</strain>
    </source>
</reference>